<keyword evidence="4" id="KW-1185">Reference proteome</keyword>
<organism evidence="3 4">
    <name type="scientific">Acinetobacter vivianii</name>
    <dbReference type="NCBI Taxonomy" id="1776742"/>
    <lineage>
        <taxon>Bacteria</taxon>
        <taxon>Pseudomonadati</taxon>
        <taxon>Pseudomonadota</taxon>
        <taxon>Gammaproteobacteria</taxon>
        <taxon>Moraxellales</taxon>
        <taxon>Moraxellaceae</taxon>
        <taxon>Acinetobacter</taxon>
    </lineage>
</organism>
<name>N9PXV1_9GAMM</name>
<dbReference type="Proteomes" id="UP000013173">
    <property type="component" value="Unassembled WGS sequence"/>
</dbReference>
<feature type="chain" id="PRO_5004150649" description="Lipoprotein" evidence="2">
    <location>
        <begin position="26"/>
        <end position="48"/>
    </location>
</feature>
<proteinExistence type="predicted"/>
<dbReference type="AlphaFoldDB" id="N9PXV1"/>
<evidence type="ECO:0000313" key="4">
    <source>
        <dbReference type="Proteomes" id="UP000013173"/>
    </source>
</evidence>
<dbReference type="PROSITE" id="PS51257">
    <property type="entry name" value="PROKAR_LIPOPROTEIN"/>
    <property type="match status" value="1"/>
</dbReference>
<feature type="signal peptide" evidence="2">
    <location>
        <begin position="1"/>
        <end position="25"/>
    </location>
</feature>
<feature type="region of interest" description="Disordered" evidence="1">
    <location>
        <begin position="27"/>
        <end position="48"/>
    </location>
</feature>
<keyword evidence="2" id="KW-0732">Signal</keyword>
<evidence type="ECO:0000256" key="1">
    <source>
        <dbReference type="SAM" id="MobiDB-lite"/>
    </source>
</evidence>
<evidence type="ECO:0000256" key="2">
    <source>
        <dbReference type="SAM" id="SignalP"/>
    </source>
</evidence>
<evidence type="ECO:0000313" key="3">
    <source>
        <dbReference type="EMBL" id="ENX22506.1"/>
    </source>
</evidence>
<dbReference type="HOGENOM" id="CLU_3148375_0_0_6"/>
<comment type="caution">
    <text evidence="3">The sequence shown here is derived from an EMBL/GenBank/DDBJ whole genome shotgun (WGS) entry which is preliminary data.</text>
</comment>
<dbReference type="PATRIC" id="fig|1217706.3.peg.1689"/>
<reference evidence="3 4" key="1">
    <citation type="submission" date="2013-02" db="EMBL/GenBank/DDBJ databases">
        <title>The Genome Sequence of Acinetobacter sp. NIPH 2168.</title>
        <authorList>
            <consortium name="The Broad Institute Genome Sequencing Platform"/>
            <consortium name="The Broad Institute Genome Sequencing Center for Infectious Disease"/>
            <person name="Cerqueira G."/>
            <person name="Feldgarden M."/>
            <person name="Courvalin P."/>
            <person name="Perichon B."/>
            <person name="Grillot-Courvalin C."/>
            <person name="Clermont D."/>
            <person name="Rocha E."/>
            <person name="Yoon E.-J."/>
            <person name="Nemec A."/>
            <person name="Walker B."/>
            <person name="Young S.K."/>
            <person name="Zeng Q."/>
            <person name="Gargeya S."/>
            <person name="Fitzgerald M."/>
            <person name="Haas B."/>
            <person name="Abouelleil A."/>
            <person name="Alvarado L."/>
            <person name="Arachchi H.M."/>
            <person name="Berlin A.M."/>
            <person name="Chapman S.B."/>
            <person name="Dewar J."/>
            <person name="Goldberg J."/>
            <person name="Griggs A."/>
            <person name="Gujja S."/>
            <person name="Hansen M."/>
            <person name="Howarth C."/>
            <person name="Imamovic A."/>
            <person name="Larimer J."/>
            <person name="McCowan C."/>
            <person name="Murphy C."/>
            <person name="Neiman D."/>
            <person name="Pearson M."/>
            <person name="Priest M."/>
            <person name="Roberts A."/>
            <person name="Saif S."/>
            <person name="Shea T."/>
            <person name="Sisk P."/>
            <person name="Sykes S."/>
            <person name="Wortman J."/>
            <person name="Nusbaum C."/>
            <person name="Birren B."/>
        </authorList>
    </citation>
    <scope>NUCLEOTIDE SEQUENCE [LARGE SCALE GENOMIC DNA]</scope>
    <source>
        <strain evidence="3 4">NIPH 2168</strain>
    </source>
</reference>
<gene>
    <name evidence="3" type="ORF">F892_01748</name>
</gene>
<sequence length="48" mass="5419">MLKKMKRWILCLYVVPILLALTACNDSNDDQVTAKPDDAKKPVMRCAP</sequence>
<accession>N9PXV1</accession>
<evidence type="ECO:0008006" key="5">
    <source>
        <dbReference type="Google" id="ProtNLM"/>
    </source>
</evidence>
<protein>
    <recommendedName>
        <fullName evidence="5">Lipoprotein</fullName>
    </recommendedName>
</protein>
<dbReference type="EMBL" id="APRW01000009">
    <property type="protein sequence ID" value="ENX22506.1"/>
    <property type="molecule type" value="Genomic_DNA"/>
</dbReference>